<dbReference type="Proteomes" id="UP001470230">
    <property type="component" value="Unassembled WGS sequence"/>
</dbReference>
<dbReference type="PANTHER" id="PTHR24112:SF64">
    <property type="entry name" value="CHROMOSOME UNDETERMINED SCAFFOLD_46, WHOLE GENOME SHOTGUN SEQUENCE"/>
    <property type="match status" value="1"/>
</dbReference>
<dbReference type="InterPro" id="IPR032675">
    <property type="entry name" value="LRR_dom_sf"/>
</dbReference>
<organism evidence="2 3">
    <name type="scientific">Tritrichomonas musculus</name>
    <dbReference type="NCBI Taxonomy" id="1915356"/>
    <lineage>
        <taxon>Eukaryota</taxon>
        <taxon>Metamonada</taxon>
        <taxon>Parabasalia</taxon>
        <taxon>Tritrichomonadida</taxon>
        <taxon>Tritrichomonadidae</taxon>
        <taxon>Tritrichomonas</taxon>
    </lineage>
</organism>
<name>A0ABR2LB21_9EUKA</name>
<dbReference type="SUPFAM" id="SSF52047">
    <property type="entry name" value="RNI-like"/>
    <property type="match status" value="1"/>
</dbReference>
<dbReference type="EMBL" id="JAPFFF010000001">
    <property type="protein sequence ID" value="KAK8900228.1"/>
    <property type="molecule type" value="Genomic_DNA"/>
</dbReference>
<evidence type="ECO:0000313" key="3">
    <source>
        <dbReference type="Proteomes" id="UP001470230"/>
    </source>
</evidence>
<feature type="compositionally biased region" description="Polar residues" evidence="1">
    <location>
        <begin position="1322"/>
        <end position="1337"/>
    </location>
</feature>
<feature type="compositionally biased region" description="Low complexity" evidence="1">
    <location>
        <begin position="1228"/>
        <end position="1245"/>
    </location>
</feature>
<comment type="caution">
    <text evidence="2">The sequence shown here is derived from an EMBL/GenBank/DDBJ whole genome shotgun (WGS) entry which is preliminary data.</text>
</comment>
<sequence>MTGIHIKESVVRALPNIFHPLTPPLFIEQGSMPCHDKKKSKSAVIYINLCGVYFIRPISLSKKYKLSQFISTYDITKIDYQDKTQCEIYTRSKSLYIHCEHCEDAVSAILSSRELLFKDMKQVYQIELTNFPYTPPAPTLLIQPDISIITLRYIAMCSKRSFIPQGRILDVFNKFSPTHHVTLTLDEFCIAPPTVKNLLYPIFTFKHIQILRLNNFSPYFVCRFLHHLIKHGFKAQTIIMEGYSHIIPEQLRMENTHGYRPLNLIFKNCNFSDDINERLFTQLGKYPGEISRLSFINYSLTNSGWKSLFDTVTQCRPFKEMESFEINNVSSSQLYEDQVPESIKALLKHCRFIMKLSISNWSQPIHYGINNFQNYLLLSEINLSGQDMTQPLPDDFKMLRMVHCLNLSNCNFTFNSLQSLFKTLSTARTQFAIRLADIKLPDSHWRNFYSSLSSFPPLSSLCELDWSGNHLFNEDINNFAKYFFNGTKLKYLQIDRIFNSQQADDLYNLLYQLSDKGLLGISVGGSSETNFSGNLKSLLRSIELLMNLHILRLDGQKITELDTVALVDYLKVQRTLNDVSFDDTSINDQQRFFDFYRDVCNLDIDAVGRPFKDLNRLFGSDLSMVINPSHYDEFQSLIRLKSDKILDSCRQFYFCKFMGTSYDPKVYQWFGQCYPQTFLDEGRYDTFGLKKENQKSSMPTLCAIAHKTLLRTLEAYHQRYLSIPDRMPRYRATLDTFQPTFLADPNNQNDQSYAYLNQDTTYDGDLTQTGHFGFGFGTIIGNQNLDDLYATTTYDTQQFNQFDQQPVYDQNEQFDAQQFDTQQFDQQQFDQQQFDQPQYDSQQQFDNIGAQNATQNFDQQNFDQSNKFDQQQFDQTPKFQSFEPNPQYDQQQFDQSPQFQQQFDQTPQFKQFDNQQFDNQQFDNQQFDNQQFDNQQFDNQQYNNQQFDNQQFDQQDFTPQFQQEFAFNQDPQFIPQPEINVYQFDQQNSNHQFSQQQFNQPQFDQLQNTPQFISQEQHNPLIQQGIQPQNALSIDQQQQSLEPQQSHRGDFSKTLNRFVSHGNIEYEENAPELPSLRSDINIPKQTGEVTDIKPLLQSTIKPRDKSIEQPANIPPPLLPVSSGSADTSSSAFFVPPPSETGTSGNNLNFPPAFTSQPFIPAPVPIQPIAPSNPAETVSAQQTSSPHLIPPPQYQSQAQAQPQQVQTQSIEQPPLIEKITVIPPPQLNQQDQIQLQQEQQPVLQEPSAPQYTVEKTVSVTQDTVLGNQPYNNTQNTEKAQAPSLSSGISPPPVFIPPPNYIVPPPDIKATPISAGITTTTTTNEQEPAQVTPTQVSPNQVTPTQVSPNQVTPTQVTPTQVTPTQVTPTQVTPTQVSPNQVAPNQVAPTQVTSNQYTSSQFTPAQGAPNQQAPTLINPASKTSTTQPPADLRIPAPTNLAPHAQGTANLQVPVPGDLTNASATKHHSADLPAAPSRKKKTSGFHSAAGSLRLLSSAGLGNTQLPPTKRSVKVNDGKLVEFPDQTTLQAPQPLPERKSFEDIDIPDLAVTSNAASRQEIPKLIVIDNPASIDSFYQTDKMPFELPKPIGQIPVGKMSHPLQSRVFLKPPNITILGVPNEW</sequence>
<feature type="region of interest" description="Disordered" evidence="1">
    <location>
        <begin position="1266"/>
        <end position="1285"/>
    </location>
</feature>
<dbReference type="InterPro" id="IPR051279">
    <property type="entry name" value="PP1-Reg/Actin-Interact_Protein"/>
</dbReference>
<feature type="compositionally biased region" description="Low complexity" evidence="1">
    <location>
        <begin position="1121"/>
        <end position="1130"/>
    </location>
</feature>
<evidence type="ECO:0000256" key="1">
    <source>
        <dbReference type="SAM" id="MobiDB-lite"/>
    </source>
</evidence>
<feature type="compositionally biased region" description="Polar residues" evidence="1">
    <location>
        <begin position="1397"/>
        <end position="1425"/>
    </location>
</feature>
<feature type="region of interest" description="Disordered" evidence="1">
    <location>
        <begin position="877"/>
        <end position="900"/>
    </location>
</feature>
<feature type="region of interest" description="Disordered" evidence="1">
    <location>
        <begin position="1319"/>
        <end position="1379"/>
    </location>
</feature>
<keyword evidence="3" id="KW-1185">Reference proteome</keyword>
<dbReference type="PANTHER" id="PTHR24112">
    <property type="entry name" value="LEUCINE-RICH REPEAT, ISOFORM F-RELATED"/>
    <property type="match status" value="1"/>
</dbReference>
<feature type="region of interest" description="Disordered" evidence="1">
    <location>
        <begin position="1161"/>
        <end position="1208"/>
    </location>
</feature>
<protein>
    <recommendedName>
        <fullName evidence="4">Leucine Rich Repeat family protein</fullName>
    </recommendedName>
</protein>
<feature type="compositionally biased region" description="Polar residues" evidence="1">
    <location>
        <begin position="1173"/>
        <end position="1185"/>
    </location>
</feature>
<feature type="compositionally biased region" description="Low complexity" evidence="1">
    <location>
        <begin position="1338"/>
        <end position="1379"/>
    </location>
</feature>
<accession>A0ABR2LB21</accession>
<feature type="region of interest" description="Disordered" evidence="1">
    <location>
        <begin position="1102"/>
        <end position="1130"/>
    </location>
</feature>
<feature type="compositionally biased region" description="Low complexity" evidence="1">
    <location>
        <begin position="1193"/>
        <end position="1207"/>
    </location>
</feature>
<feature type="region of interest" description="Disordered" evidence="1">
    <location>
        <begin position="1228"/>
        <end position="1248"/>
    </location>
</feature>
<gene>
    <name evidence="2" type="ORF">M9Y10_002551</name>
</gene>
<reference evidence="2 3" key="1">
    <citation type="submission" date="2024-04" db="EMBL/GenBank/DDBJ databases">
        <title>Tritrichomonas musculus Genome.</title>
        <authorList>
            <person name="Alves-Ferreira E."/>
            <person name="Grigg M."/>
            <person name="Lorenzi H."/>
            <person name="Galac M."/>
        </authorList>
    </citation>
    <scope>NUCLEOTIDE SEQUENCE [LARGE SCALE GENOMIC DNA]</scope>
    <source>
        <strain evidence="2 3">EAF2021</strain>
    </source>
</reference>
<feature type="region of interest" description="Disordered" evidence="1">
    <location>
        <begin position="1397"/>
        <end position="1482"/>
    </location>
</feature>
<evidence type="ECO:0008006" key="4">
    <source>
        <dbReference type="Google" id="ProtNLM"/>
    </source>
</evidence>
<feature type="compositionally biased region" description="Low complexity" evidence="1">
    <location>
        <begin position="884"/>
        <end position="900"/>
    </location>
</feature>
<proteinExistence type="predicted"/>
<evidence type="ECO:0000313" key="2">
    <source>
        <dbReference type="EMBL" id="KAK8900228.1"/>
    </source>
</evidence>
<dbReference type="Gene3D" id="3.80.10.10">
    <property type="entry name" value="Ribonuclease Inhibitor"/>
    <property type="match status" value="1"/>
</dbReference>